<organism evidence="2 3">
    <name type="scientific">Malus domestica</name>
    <name type="common">Apple</name>
    <name type="synonym">Pyrus malus</name>
    <dbReference type="NCBI Taxonomy" id="3750"/>
    <lineage>
        <taxon>Eukaryota</taxon>
        <taxon>Viridiplantae</taxon>
        <taxon>Streptophyta</taxon>
        <taxon>Embryophyta</taxon>
        <taxon>Tracheophyta</taxon>
        <taxon>Spermatophyta</taxon>
        <taxon>Magnoliopsida</taxon>
        <taxon>eudicotyledons</taxon>
        <taxon>Gunneridae</taxon>
        <taxon>Pentapetalae</taxon>
        <taxon>rosids</taxon>
        <taxon>fabids</taxon>
        <taxon>Rosales</taxon>
        <taxon>Rosaceae</taxon>
        <taxon>Amygdaloideae</taxon>
        <taxon>Maleae</taxon>
        <taxon>Malus</taxon>
    </lineage>
</organism>
<gene>
    <name evidence="2" type="ORF">DVH24_019441</name>
</gene>
<dbReference type="EMBL" id="RDQH01000340">
    <property type="protein sequence ID" value="RXH76553.1"/>
    <property type="molecule type" value="Genomic_DNA"/>
</dbReference>
<keyword evidence="1" id="KW-0812">Transmembrane</keyword>
<protein>
    <submittedName>
        <fullName evidence="2">Uncharacterized protein</fullName>
    </submittedName>
</protein>
<keyword evidence="1" id="KW-0472">Membrane</keyword>
<name>A0A498I621_MALDO</name>
<dbReference type="Proteomes" id="UP000290289">
    <property type="component" value="Chromosome 14"/>
</dbReference>
<accession>A0A498I621</accession>
<keyword evidence="1" id="KW-1133">Transmembrane helix</keyword>
<proteinExistence type="predicted"/>
<dbReference type="AlphaFoldDB" id="A0A498I621"/>
<reference evidence="2 3" key="1">
    <citation type="submission" date="2018-10" db="EMBL/GenBank/DDBJ databases">
        <title>A high-quality apple genome assembly.</title>
        <authorList>
            <person name="Hu J."/>
        </authorList>
    </citation>
    <scope>NUCLEOTIDE SEQUENCE [LARGE SCALE GENOMIC DNA]</scope>
    <source>
        <strain evidence="3">cv. HFTH1</strain>
        <tissue evidence="2">Young leaf</tissue>
    </source>
</reference>
<keyword evidence="3" id="KW-1185">Reference proteome</keyword>
<feature type="transmembrane region" description="Helical" evidence="1">
    <location>
        <begin position="35"/>
        <end position="56"/>
    </location>
</feature>
<sequence>MAKLPSISSWFPVLFSYRCSEMAFLPMLGTGPSSYFFSLQLGFFFPLPFCWLFSLADLCFDPSYFAFCSSKSLRTSQILCTLFHKIFTKLASKVLSFVVKSCVPSFCFLGILFAVSVFKEVVHPCERRFVDVLWKLIKLVSKTLCLFLRLSYRCCRRISDEFSAQFGNGLFSGYCPINSIEPRCVL</sequence>
<evidence type="ECO:0000256" key="1">
    <source>
        <dbReference type="SAM" id="Phobius"/>
    </source>
</evidence>
<evidence type="ECO:0000313" key="2">
    <source>
        <dbReference type="EMBL" id="RXH76553.1"/>
    </source>
</evidence>
<comment type="caution">
    <text evidence="2">The sequence shown here is derived from an EMBL/GenBank/DDBJ whole genome shotgun (WGS) entry which is preliminary data.</text>
</comment>
<feature type="transmembrane region" description="Helical" evidence="1">
    <location>
        <begin position="94"/>
        <end position="118"/>
    </location>
</feature>
<evidence type="ECO:0000313" key="3">
    <source>
        <dbReference type="Proteomes" id="UP000290289"/>
    </source>
</evidence>